<feature type="transmembrane region" description="Helical" evidence="3">
    <location>
        <begin position="42"/>
        <end position="62"/>
    </location>
</feature>
<dbReference type="EMBL" id="UOEP01000203">
    <property type="protein sequence ID" value="VAW23935.1"/>
    <property type="molecule type" value="Genomic_DNA"/>
</dbReference>
<dbReference type="GO" id="GO:0005886">
    <property type="term" value="C:plasma membrane"/>
    <property type="evidence" value="ECO:0007669"/>
    <property type="project" value="UniProtKB-SubCell"/>
</dbReference>
<reference evidence="5" key="1">
    <citation type="submission" date="2018-06" db="EMBL/GenBank/DDBJ databases">
        <authorList>
            <person name="Zhirakovskaya E."/>
        </authorList>
    </citation>
    <scope>NUCLEOTIDE SEQUENCE</scope>
</reference>
<accession>A0A3B0TZB1</accession>
<dbReference type="InterPro" id="IPR050375">
    <property type="entry name" value="MFS_TsgA-like"/>
</dbReference>
<dbReference type="InterPro" id="IPR036259">
    <property type="entry name" value="MFS_trans_sf"/>
</dbReference>
<feature type="transmembrane region" description="Helical" evidence="3">
    <location>
        <begin position="9"/>
        <end position="30"/>
    </location>
</feature>
<feature type="transmembrane region" description="Helical" evidence="3">
    <location>
        <begin position="249"/>
        <end position="267"/>
    </location>
</feature>
<dbReference type="InterPro" id="IPR011701">
    <property type="entry name" value="MFS"/>
</dbReference>
<dbReference type="PANTHER" id="PTHR43702:SF3">
    <property type="entry name" value="PROTEIN TSGA"/>
    <property type="match status" value="1"/>
</dbReference>
<gene>
    <name evidence="5" type="ORF">MNBD_BACTEROID01-72</name>
</gene>
<organism evidence="5">
    <name type="scientific">hydrothermal vent metagenome</name>
    <dbReference type="NCBI Taxonomy" id="652676"/>
    <lineage>
        <taxon>unclassified sequences</taxon>
        <taxon>metagenomes</taxon>
        <taxon>ecological metagenomes</taxon>
    </lineage>
</organism>
<dbReference type="Gene3D" id="1.20.1250.20">
    <property type="entry name" value="MFS general substrate transporter like domains"/>
    <property type="match status" value="2"/>
</dbReference>
<keyword evidence="3" id="KW-0812">Transmembrane</keyword>
<keyword evidence="3" id="KW-0472">Membrane</keyword>
<feature type="domain" description="Major facilitator superfamily (MFS) profile" evidence="4">
    <location>
        <begin position="1"/>
        <end position="383"/>
    </location>
</feature>
<sequence length="386" mass="42064">MKNKISLKFVTPVLMAFFVMSFCDLVGIGVDRVKIDFELSNTLAQLIPSAVFLWFFVLSVPIGILQDRLGKRNVLNIGMTVTAAGLFLPFFSYTFAMALVGFALLGIGNTIVQVSANPLLVDVVPSNRRSSFLSFSQFVKSVGSMLAAPLAGWFALRFGDWKILFIVFGVISLLNVLWLYSIKIKETRNTGERATFSSSFKLLNNKFIAVMVLGIFLVVGIDVGINAVSGQFLLAKFGSEQTFAESGRSIYFLGKMLGTFGGAFMLAKLSSRKFFIWSSVFGLISILALFIAPSEMIAMGIIFIIGLGIANIFPVIFSLTVEKYPMRANEISGLMIMAVSGGAVMPLLMGWIGDLTNVTVSLFVLVVAITFILITSISVNKNKLKS</sequence>
<feature type="transmembrane region" description="Helical" evidence="3">
    <location>
        <begin position="161"/>
        <end position="180"/>
    </location>
</feature>
<dbReference type="GO" id="GO:0022857">
    <property type="term" value="F:transmembrane transporter activity"/>
    <property type="evidence" value="ECO:0007669"/>
    <property type="project" value="InterPro"/>
</dbReference>
<comment type="subcellular location">
    <subcellularLocation>
        <location evidence="1">Cell inner membrane</location>
        <topology evidence="1">Multi-pass membrane protein</topology>
    </subcellularLocation>
</comment>
<protein>
    <recommendedName>
        <fullName evidence="4">Major facilitator superfamily (MFS) profile domain-containing protein</fullName>
    </recommendedName>
</protein>
<evidence type="ECO:0000256" key="3">
    <source>
        <dbReference type="SAM" id="Phobius"/>
    </source>
</evidence>
<proteinExistence type="predicted"/>
<feature type="transmembrane region" description="Helical" evidence="3">
    <location>
        <begin position="207"/>
        <end position="229"/>
    </location>
</feature>
<dbReference type="PANTHER" id="PTHR43702">
    <property type="entry name" value="L-FUCOSE-PROTON SYMPORTER"/>
    <property type="match status" value="1"/>
</dbReference>
<feature type="transmembrane region" description="Helical" evidence="3">
    <location>
        <begin position="274"/>
        <end position="291"/>
    </location>
</feature>
<keyword evidence="3" id="KW-1133">Transmembrane helix</keyword>
<feature type="transmembrane region" description="Helical" evidence="3">
    <location>
        <begin position="331"/>
        <end position="352"/>
    </location>
</feature>
<evidence type="ECO:0000256" key="1">
    <source>
        <dbReference type="ARBA" id="ARBA00004429"/>
    </source>
</evidence>
<dbReference type="SUPFAM" id="SSF103473">
    <property type="entry name" value="MFS general substrate transporter"/>
    <property type="match status" value="1"/>
</dbReference>
<dbReference type="PROSITE" id="PS50850">
    <property type="entry name" value="MFS"/>
    <property type="match status" value="1"/>
</dbReference>
<evidence type="ECO:0000259" key="4">
    <source>
        <dbReference type="PROSITE" id="PS50850"/>
    </source>
</evidence>
<dbReference type="InterPro" id="IPR020846">
    <property type="entry name" value="MFS_dom"/>
</dbReference>
<name>A0A3B0TZB1_9ZZZZ</name>
<feature type="transmembrane region" description="Helical" evidence="3">
    <location>
        <begin position="297"/>
        <end position="319"/>
    </location>
</feature>
<evidence type="ECO:0000313" key="5">
    <source>
        <dbReference type="EMBL" id="VAW23935.1"/>
    </source>
</evidence>
<evidence type="ECO:0000256" key="2">
    <source>
        <dbReference type="ARBA" id="ARBA00022475"/>
    </source>
</evidence>
<keyword evidence="2" id="KW-1003">Cell membrane</keyword>
<dbReference type="Pfam" id="PF07690">
    <property type="entry name" value="MFS_1"/>
    <property type="match status" value="1"/>
</dbReference>
<dbReference type="AlphaFoldDB" id="A0A3B0TZB1"/>
<feature type="transmembrane region" description="Helical" evidence="3">
    <location>
        <begin position="358"/>
        <end position="379"/>
    </location>
</feature>